<dbReference type="Proteomes" id="UP000295681">
    <property type="component" value="Unassembled WGS sequence"/>
</dbReference>
<reference evidence="1 2" key="1">
    <citation type="journal article" date="2019" name="Appl. Microbiol. Biotechnol.">
        <title>Uncovering carbohydrate metabolism through a genotype-phenotype association study of 56 lactic acid bacteria genomes.</title>
        <authorList>
            <person name="Buron-Moles G."/>
            <person name="Chailyan A."/>
            <person name="Dolejs I."/>
            <person name="Forster J."/>
            <person name="Miks M.H."/>
        </authorList>
    </citation>
    <scope>NUCLEOTIDE SEQUENCE [LARGE SCALE GENOMIC DNA]</scope>
    <source>
        <strain evidence="1 2">ATCC 700006</strain>
    </source>
</reference>
<keyword evidence="2" id="KW-1185">Reference proteome</keyword>
<dbReference type="RefSeq" id="WP_010008495.1">
    <property type="nucleotide sequence ID" value="NZ_JAGYGP010000001.1"/>
</dbReference>
<dbReference type="Pfam" id="PF10031">
    <property type="entry name" value="DUF2273"/>
    <property type="match status" value="1"/>
</dbReference>
<dbReference type="InterPro" id="IPR018730">
    <property type="entry name" value="DUF2273"/>
</dbReference>
<proteinExistence type="predicted"/>
<name>A0A4R5N787_9LACO</name>
<evidence type="ECO:0008006" key="3">
    <source>
        <dbReference type="Google" id="ProtNLM"/>
    </source>
</evidence>
<protein>
    <recommendedName>
        <fullName evidence="3">DUF2273 domain-containing protein</fullName>
    </recommendedName>
</protein>
<evidence type="ECO:0000313" key="1">
    <source>
        <dbReference type="EMBL" id="TDG67619.1"/>
    </source>
</evidence>
<accession>A0A4R5N787</accession>
<dbReference type="STRING" id="907931.GCA_000165675_00019"/>
<dbReference type="AlphaFoldDB" id="A0A4R5N787"/>
<sequence length="71" mass="8112">MENFDFHRWKPLIGLSVGLVVAVLFLTIGFWKTVLLVLLSSVGYAIGFYMRKHDLSLAVVFETIVSVLKRR</sequence>
<gene>
    <name evidence="1" type="ORF">C5L23_001418</name>
</gene>
<comment type="caution">
    <text evidence="1">The sequence shown here is derived from an EMBL/GenBank/DDBJ whole genome shotgun (WGS) entry which is preliminary data.</text>
</comment>
<organism evidence="1 2">
    <name type="scientific">Leuconostoc fallax</name>
    <dbReference type="NCBI Taxonomy" id="1251"/>
    <lineage>
        <taxon>Bacteria</taxon>
        <taxon>Bacillati</taxon>
        <taxon>Bacillota</taxon>
        <taxon>Bacilli</taxon>
        <taxon>Lactobacillales</taxon>
        <taxon>Lactobacillaceae</taxon>
        <taxon>Leuconostoc</taxon>
    </lineage>
</organism>
<dbReference type="EMBL" id="PUFI01000015">
    <property type="protein sequence ID" value="TDG67619.1"/>
    <property type="molecule type" value="Genomic_DNA"/>
</dbReference>
<evidence type="ECO:0000313" key="2">
    <source>
        <dbReference type="Proteomes" id="UP000295681"/>
    </source>
</evidence>